<feature type="compositionally biased region" description="Pro residues" evidence="2">
    <location>
        <begin position="39"/>
        <end position="49"/>
    </location>
</feature>
<proteinExistence type="predicted"/>
<evidence type="ECO:0000259" key="3">
    <source>
        <dbReference type="PROSITE" id="PS50137"/>
    </source>
</evidence>
<keyword evidence="1" id="KW-0694">RNA-binding</keyword>
<feature type="region of interest" description="Disordered" evidence="2">
    <location>
        <begin position="30"/>
        <end position="56"/>
    </location>
</feature>
<reference evidence="4 5" key="1">
    <citation type="submission" date="2017-04" db="EMBL/GenBank/DDBJ databases">
        <title>Draft genome sequence of Tuber borchii Vittad., a whitish edible truffle.</title>
        <authorList>
            <consortium name="DOE Joint Genome Institute"/>
            <person name="Murat C."/>
            <person name="Kuo A."/>
            <person name="Barry K.W."/>
            <person name="Clum A."/>
            <person name="Dockter R.B."/>
            <person name="Fauchery L."/>
            <person name="Iotti M."/>
            <person name="Kohler A."/>
            <person name="Labutti K."/>
            <person name="Lindquist E.A."/>
            <person name="Lipzen A."/>
            <person name="Ohm R.A."/>
            <person name="Wang M."/>
            <person name="Grigoriev I.V."/>
            <person name="Zambonelli A."/>
            <person name="Martin F.M."/>
        </authorList>
    </citation>
    <scope>NUCLEOTIDE SEQUENCE [LARGE SCALE GENOMIC DNA]</scope>
    <source>
        <strain evidence="4 5">Tbo3840</strain>
    </source>
</reference>
<name>A0A2T7A1L8_TUBBO</name>
<evidence type="ECO:0000313" key="5">
    <source>
        <dbReference type="Proteomes" id="UP000244722"/>
    </source>
</evidence>
<dbReference type="EMBL" id="NESQ01000042">
    <property type="protein sequence ID" value="PUU81623.1"/>
    <property type="molecule type" value="Genomic_DNA"/>
</dbReference>
<comment type="caution">
    <text evidence="4">The sequence shown here is derived from an EMBL/GenBank/DDBJ whole genome shotgun (WGS) entry which is preliminary data.</text>
</comment>
<gene>
    <name evidence="4" type="ORF">B9Z19DRAFT_1099580</name>
</gene>
<protein>
    <recommendedName>
        <fullName evidence="3">DRBM domain-containing protein</fullName>
    </recommendedName>
</protein>
<dbReference type="AlphaFoldDB" id="A0A2T7A1L8"/>
<organism evidence="4 5">
    <name type="scientific">Tuber borchii</name>
    <name type="common">White truffle</name>
    <dbReference type="NCBI Taxonomy" id="42251"/>
    <lineage>
        <taxon>Eukaryota</taxon>
        <taxon>Fungi</taxon>
        <taxon>Dikarya</taxon>
        <taxon>Ascomycota</taxon>
        <taxon>Pezizomycotina</taxon>
        <taxon>Pezizomycetes</taxon>
        <taxon>Pezizales</taxon>
        <taxon>Tuberaceae</taxon>
        <taxon>Tuber</taxon>
    </lineage>
</organism>
<evidence type="ECO:0000256" key="1">
    <source>
        <dbReference type="PROSITE-ProRule" id="PRU00266"/>
    </source>
</evidence>
<dbReference type="InterPro" id="IPR014720">
    <property type="entry name" value="dsRBD_dom"/>
</dbReference>
<dbReference type="SUPFAM" id="SSF54768">
    <property type="entry name" value="dsRNA-binding domain-like"/>
    <property type="match status" value="1"/>
</dbReference>
<evidence type="ECO:0000313" key="4">
    <source>
        <dbReference type="EMBL" id="PUU81623.1"/>
    </source>
</evidence>
<evidence type="ECO:0000256" key="2">
    <source>
        <dbReference type="SAM" id="MobiDB-lite"/>
    </source>
</evidence>
<sequence length="98" mass="10650">MAVSHTRTYWQSHLQELCASKRIPSPAYEVYEHSGGSIPSPPSPDPGPAASPHSGQSWYSCVVSVAGRDYETSYVYKAEENAKEKAAKKAYEALNSTA</sequence>
<dbReference type="GO" id="GO:0003723">
    <property type="term" value="F:RNA binding"/>
    <property type="evidence" value="ECO:0007669"/>
    <property type="project" value="UniProtKB-UniRule"/>
</dbReference>
<dbReference type="OrthoDB" id="5335309at2759"/>
<feature type="domain" description="DRBM" evidence="3">
    <location>
        <begin position="9"/>
        <end position="96"/>
    </location>
</feature>
<accession>A0A2T7A1L8</accession>
<keyword evidence="5" id="KW-1185">Reference proteome</keyword>
<dbReference type="Gene3D" id="3.30.160.20">
    <property type="match status" value="1"/>
</dbReference>
<dbReference type="Proteomes" id="UP000244722">
    <property type="component" value="Unassembled WGS sequence"/>
</dbReference>
<dbReference type="PROSITE" id="PS50137">
    <property type="entry name" value="DS_RBD"/>
    <property type="match status" value="1"/>
</dbReference>